<comment type="caution">
    <text evidence="1">The sequence shown here is derived from an EMBL/GenBank/DDBJ whole genome shotgun (WGS) entry which is preliminary data.</text>
</comment>
<keyword evidence="2" id="KW-1185">Reference proteome</keyword>
<proteinExistence type="predicted"/>
<name>A0AAV4QTN5_CAEEX</name>
<evidence type="ECO:0000313" key="2">
    <source>
        <dbReference type="Proteomes" id="UP001054945"/>
    </source>
</evidence>
<protein>
    <submittedName>
        <fullName evidence="1">HTH myb-type domain-containing protein</fullName>
    </submittedName>
</protein>
<dbReference type="Proteomes" id="UP001054945">
    <property type="component" value="Unassembled WGS sequence"/>
</dbReference>
<evidence type="ECO:0000313" key="1">
    <source>
        <dbReference type="EMBL" id="GIY12194.1"/>
    </source>
</evidence>
<sequence length="181" mass="20489">MVLNFSLLSSNLSQLADSGHETFLHISQEKEHEMLNFIKQEPVEILNVNPLLPNEEFNNNINISLTSVGGKEASLLYDPESFNMYSIEDYNDFLLSTAQITPVKGSTPMKSLNFSPSQFLNSPVVKSSTSALTSTPKRSVHTPLLKFTMIHLVFSRHQKCQDLLVQSERQHPLKLFCKTFM</sequence>
<accession>A0AAV4QTN5</accession>
<organism evidence="1 2">
    <name type="scientific">Caerostris extrusa</name>
    <name type="common">Bark spider</name>
    <name type="synonym">Caerostris bankana</name>
    <dbReference type="NCBI Taxonomy" id="172846"/>
    <lineage>
        <taxon>Eukaryota</taxon>
        <taxon>Metazoa</taxon>
        <taxon>Ecdysozoa</taxon>
        <taxon>Arthropoda</taxon>
        <taxon>Chelicerata</taxon>
        <taxon>Arachnida</taxon>
        <taxon>Araneae</taxon>
        <taxon>Araneomorphae</taxon>
        <taxon>Entelegynae</taxon>
        <taxon>Araneoidea</taxon>
        <taxon>Araneidae</taxon>
        <taxon>Caerostris</taxon>
    </lineage>
</organism>
<gene>
    <name evidence="1" type="primary">AVEN_119979_1</name>
    <name evidence="1" type="ORF">CEXT_58941</name>
</gene>
<reference evidence="1 2" key="1">
    <citation type="submission" date="2021-06" db="EMBL/GenBank/DDBJ databases">
        <title>Caerostris extrusa draft genome.</title>
        <authorList>
            <person name="Kono N."/>
            <person name="Arakawa K."/>
        </authorList>
    </citation>
    <scope>NUCLEOTIDE SEQUENCE [LARGE SCALE GENOMIC DNA]</scope>
</reference>
<dbReference type="AlphaFoldDB" id="A0AAV4QTN5"/>
<dbReference type="EMBL" id="BPLR01006755">
    <property type="protein sequence ID" value="GIY12194.1"/>
    <property type="molecule type" value="Genomic_DNA"/>
</dbReference>